<keyword evidence="2" id="KW-0418">Kinase</keyword>
<feature type="region of interest" description="Disordered" evidence="1">
    <location>
        <begin position="1"/>
        <end position="39"/>
    </location>
</feature>
<keyword evidence="2" id="KW-0808">Transferase</keyword>
<dbReference type="EMBL" id="JR042710">
    <property type="protein sequence ID" value="AEY59656.1"/>
    <property type="molecule type" value="mRNA"/>
</dbReference>
<accession>V9IGP9</accession>
<protein>
    <submittedName>
        <fullName evidence="2">Mitogen-activated protein kinase kinase kinase 7 interacting protein 1</fullName>
    </submittedName>
</protein>
<dbReference type="AlphaFoldDB" id="V9IGP9"/>
<feature type="compositionally biased region" description="Low complexity" evidence="1">
    <location>
        <begin position="17"/>
        <end position="27"/>
    </location>
</feature>
<dbReference type="GO" id="GO:0016301">
    <property type="term" value="F:kinase activity"/>
    <property type="evidence" value="ECO:0007669"/>
    <property type="project" value="UniProtKB-KW"/>
</dbReference>
<name>V9IGP9_APICE</name>
<sequence length="70" mass="8010">MPENDYSSTGITEENSDLSTTETSSTSDIYPDAKSTNKNTRIKSYVNFSEYYENVEKRRREGTLPEGINF</sequence>
<evidence type="ECO:0000313" key="2">
    <source>
        <dbReference type="EMBL" id="AEY59656.1"/>
    </source>
</evidence>
<organism evidence="2">
    <name type="scientific">Apis cerana</name>
    <name type="common">Indian honeybee</name>
    <dbReference type="NCBI Taxonomy" id="7461"/>
    <lineage>
        <taxon>Eukaryota</taxon>
        <taxon>Metazoa</taxon>
        <taxon>Ecdysozoa</taxon>
        <taxon>Arthropoda</taxon>
        <taxon>Hexapoda</taxon>
        <taxon>Insecta</taxon>
        <taxon>Pterygota</taxon>
        <taxon>Neoptera</taxon>
        <taxon>Endopterygota</taxon>
        <taxon>Hymenoptera</taxon>
        <taxon>Apocrita</taxon>
        <taxon>Aculeata</taxon>
        <taxon>Apoidea</taxon>
        <taxon>Anthophila</taxon>
        <taxon>Apidae</taxon>
        <taxon>Apis</taxon>
    </lineage>
</organism>
<proteinExistence type="evidence at transcript level"/>
<reference evidence="2" key="1">
    <citation type="submission" date="2011-11" db="EMBL/GenBank/DDBJ databases">
        <title>Decoding the brain transcriptome of the Eastern honeybee (Apis cerana) based on pyrosequencing.</title>
        <authorList>
            <person name="Sun L."/>
            <person name="Zheng H."/>
            <person name="Wang Y."/>
            <person name="Xie X."/>
            <person name="Zhu Y."/>
            <person name="Gu W."/>
            <person name="Wang S."/>
        </authorList>
    </citation>
    <scope>NUCLEOTIDE SEQUENCE</scope>
    <source>
        <tissue evidence="2">Brain</tissue>
    </source>
</reference>
<evidence type="ECO:0000256" key="1">
    <source>
        <dbReference type="SAM" id="MobiDB-lite"/>
    </source>
</evidence>
<feature type="compositionally biased region" description="Polar residues" evidence="1">
    <location>
        <begin position="1"/>
        <end position="11"/>
    </location>
</feature>
<gene>
    <name evidence="2" type="ORF">ACCB03917</name>
</gene>